<reference evidence="2" key="1">
    <citation type="journal article" date="2021" name="Proc. Natl. Acad. Sci. U.S.A.">
        <title>Three genomes in the algal genus Volvox reveal the fate of a haploid sex-determining region after a transition to homothallism.</title>
        <authorList>
            <person name="Yamamoto K."/>
            <person name="Hamaji T."/>
            <person name="Kawai-Toyooka H."/>
            <person name="Matsuzaki R."/>
            <person name="Takahashi F."/>
            <person name="Nishimura Y."/>
            <person name="Kawachi M."/>
            <person name="Noguchi H."/>
            <person name="Minakuchi Y."/>
            <person name="Umen J.G."/>
            <person name="Toyoda A."/>
            <person name="Nozaki H."/>
        </authorList>
    </citation>
    <scope>NUCLEOTIDE SEQUENCE</scope>
    <source>
        <strain evidence="2">NIES-3785</strain>
    </source>
</reference>
<organism evidence="2 3">
    <name type="scientific">Volvox reticuliferus</name>
    <dbReference type="NCBI Taxonomy" id="1737510"/>
    <lineage>
        <taxon>Eukaryota</taxon>
        <taxon>Viridiplantae</taxon>
        <taxon>Chlorophyta</taxon>
        <taxon>core chlorophytes</taxon>
        <taxon>Chlorophyceae</taxon>
        <taxon>CS clade</taxon>
        <taxon>Chlamydomonadales</taxon>
        <taxon>Volvocaceae</taxon>
        <taxon>Volvox</taxon>
    </lineage>
</organism>
<accession>A0A8J4LLV6</accession>
<evidence type="ECO:0000256" key="1">
    <source>
        <dbReference type="SAM" id="MobiDB-lite"/>
    </source>
</evidence>
<evidence type="ECO:0000313" key="2">
    <source>
        <dbReference type="EMBL" id="GIM01781.1"/>
    </source>
</evidence>
<feature type="region of interest" description="Disordered" evidence="1">
    <location>
        <begin position="142"/>
        <end position="170"/>
    </location>
</feature>
<evidence type="ECO:0000313" key="3">
    <source>
        <dbReference type="Proteomes" id="UP000722791"/>
    </source>
</evidence>
<dbReference type="EMBL" id="BNCQ01000010">
    <property type="protein sequence ID" value="GIM01781.1"/>
    <property type="molecule type" value="Genomic_DNA"/>
</dbReference>
<feature type="non-terminal residue" evidence="2">
    <location>
        <position position="1"/>
    </location>
</feature>
<feature type="region of interest" description="Disordered" evidence="1">
    <location>
        <begin position="1"/>
        <end position="56"/>
    </location>
</feature>
<name>A0A8J4LLV6_9CHLO</name>
<dbReference type="Proteomes" id="UP000722791">
    <property type="component" value="Unassembled WGS sequence"/>
</dbReference>
<comment type="caution">
    <text evidence="2">The sequence shown here is derived from an EMBL/GenBank/DDBJ whole genome shotgun (WGS) entry which is preliminary data.</text>
</comment>
<gene>
    <name evidence="2" type="ORF">Vretimale_6564</name>
</gene>
<protein>
    <submittedName>
        <fullName evidence="2">Uncharacterized protein</fullName>
    </submittedName>
</protein>
<feature type="region of interest" description="Disordered" evidence="1">
    <location>
        <begin position="69"/>
        <end position="120"/>
    </location>
</feature>
<feature type="region of interest" description="Disordered" evidence="1">
    <location>
        <begin position="189"/>
        <end position="210"/>
    </location>
</feature>
<feature type="compositionally biased region" description="Low complexity" evidence="1">
    <location>
        <begin position="69"/>
        <end position="81"/>
    </location>
</feature>
<sequence length="245" mass="24253">QKSASGDYASVTVHPNTPPEPRGIGSAGADKTSSGRGNSPALAAPPLPPAPSGGSGLRNILLLQAAIDSPPVVSSPGSPVVRSFSDQARTSPAAAPSATIQRTNSTMATAAAPPPSSGPSQLEHVMLPYEPQSLPISRVIHRSASTGSGGGGAKAPPSLSSDHEDTEEAAVTGPWGGILAAVAHRDDASSIGGVGVDDPENAEPPSPRAVLAASLSTKAATASGRGRARLPAEGTVNGLPQYFFG</sequence>
<proteinExistence type="predicted"/>
<dbReference type="AlphaFoldDB" id="A0A8J4LLV6"/>
<feature type="compositionally biased region" description="Low complexity" evidence="1">
    <location>
        <begin position="90"/>
        <end position="111"/>
    </location>
</feature>